<reference evidence="1 2" key="1">
    <citation type="submission" date="2017-04" db="EMBL/GenBank/DDBJ databases">
        <title>Genome Announcement: Closed genomes of Ralstonia solanacearum strains K60, UW551, and UW700.</title>
        <authorList>
            <person name="Hayes M."/>
            <person name="Macintyre A.M."/>
            <person name="Allen C."/>
        </authorList>
    </citation>
    <scope>NUCLEOTIDE SEQUENCE [LARGE SCALE GENOMIC DNA]</scope>
    <source>
        <strain evidence="1 2">UW25</strain>
    </source>
</reference>
<comment type="caution">
    <text evidence="1">The sequence shown here is derived from an EMBL/GenBank/DDBJ whole genome shotgun (WGS) entry which is preliminary data.</text>
</comment>
<accession>A0AAP8D2H1</accession>
<sequence length="79" mass="9410">MSIKGHLLATGALWHIRRLNEVRPTPKSMATANITTRPLKGREDCSLVSKRLWHQLERRNFAHNYPYWRYGWIGRLLRL</sequence>
<organism evidence="1 2">
    <name type="scientific">Ralstonia solanacearum K60</name>
    <dbReference type="NCBI Taxonomy" id="1091042"/>
    <lineage>
        <taxon>Bacteria</taxon>
        <taxon>Pseudomonadati</taxon>
        <taxon>Pseudomonadota</taxon>
        <taxon>Betaproteobacteria</taxon>
        <taxon>Burkholderiales</taxon>
        <taxon>Burkholderiaceae</taxon>
        <taxon>Ralstonia</taxon>
        <taxon>Ralstonia solanacearum species complex</taxon>
    </lineage>
</organism>
<evidence type="ECO:0000313" key="1">
    <source>
        <dbReference type="EMBL" id="OYQ10133.1"/>
    </source>
</evidence>
<proteinExistence type="predicted"/>
<name>A0AAP8D2H1_RALSL</name>
<dbReference type="EMBL" id="NCTK01000002">
    <property type="protein sequence ID" value="OYQ10133.1"/>
    <property type="molecule type" value="Genomic_DNA"/>
</dbReference>
<dbReference type="Proteomes" id="UP000216164">
    <property type="component" value="Unassembled WGS sequence"/>
</dbReference>
<protein>
    <submittedName>
        <fullName evidence="1">Uncharacterized protein</fullName>
    </submittedName>
</protein>
<dbReference type="AlphaFoldDB" id="A0AAP8D2H1"/>
<gene>
    <name evidence="1" type="ORF">B7R77_25575</name>
</gene>
<evidence type="ECO:0000313" key="2">
    <source>
        <dbReference type="Proteomes" id="UP000216164"/>
    </source>
</evidence>